<proteinExistence type="predicted"/>
<dbReference type="Proteomes" id="UP000229976">
    <property type="component" value="Unassembled WGS sequence"/>
</dbReference>
<comment type="caution">
    <text evidence="4">The sequence shown here is derived from an EMBL/GenBank/DDBJ whole genome shotgun (WGS) entry which is preliminary data.</text>
</comment>
<dbReference type="InterPro" id="IPR016047">
    <property type="entry name" value="M23ase_b-sheet_dom"/>
</dbReference>
<sequence length="308" mass="34824">MILKIFLSFLLSICFIFFIFYYFPVKEGASLLEEIYPWQVFLSSNTLAQGDTLAIRIKTEKDFKEITATFGDEQVPFSKLQNSDWLGITGASVKKEPGKYKLSVNLGDEVFGKNIAVAERNFPITELAVMKELEEKGYTPSNISQNIAQKDNVSIYDVFKIYTPTAFFNKPFIFPLKKIEVVGLFGSIRKSNDITLQHLGVDLEADEDTPVYAVNDGRVVFSEELIDYGKTIIIDHGLGIYSLYLHLNKYKFTKGQNVKEGDVIGLSGNTGYSIAPHLHFSIKISRPDVFLSIDPLKFLKSTQFMDNE</sequence>
<feature type="domain" description="M23ase beta-sheet core" evidence="3">
    <location>
        <begin position="197"/>
        <end position="284"/>
    </location>
</feature>
<evidence type="ECO:0000313" key="5">
    <source>
        <dbReference type="Proteomes" id="UP000229976"/>
    </source>
</evidence>
<organism evidence="4 5">
    <name type="scientific">Candidatus Nealsonbacteria bacterium CG23_combo_of_CG06-09_8_20_14_all_39_17</name>
    <dbReference type="NCBI Taxonomy" id="1974722"/>
    <lineage>
        <taxon>Bacteria</taxon>
        <taxon>Candidatus Nealsoniibacteriota</taxon>
    </lineage>
</organism>
<keyword evidence="2" id="KW-0472">Membrane</keyword>
<accession>A0A2G9YUA0</accession>
<keyword evidence="2" id="KW-0812">Transmembrane</keyword>
<keyword evidence="2" id="KW-1133">Transmembrane helix</keyword>
<dbReference type="SUPFAM" id="SSF51261">
    <property type="entry name" value="Duplicated hybrid motif"/>
    <property type="match status" value="1"/>
</dbReference>
<dbReference type="CDD" id="cd12797">
    <property type="entry name" value="M23_peptidase"/>
    <property type="match status" value="1"/>
</dbReference>
<reference evidence="4 5" key="1">
    <citation type="submission" date="2017-09" db="EMBL/GenBank/DDBJ databases">
        <title>Depth-based differentiation of microbial function through sediment-hosted aquifers and enrichment of novel symbionts in the deep terrestrial subsurface.</title>
        <authorList>
            <person name="Probst A.J."/>
            <person name="Ladd B."/>
            <person name="Jarett J.K."/>
            <person name="Geller-Mcgrath D.E."/>
            <person name="Sieber C.M."/>
            <person name="Emerson J.B."/>
            <person name="Anantharaman K."/>
            <person name="Thomas B.C."/>
            <person name="Malmstrom R."/>
            <person name="Stieglmeier M."/>
            <person name="Klingl A."/>
            <person name="Woyke T."/>
            <person name="Ryan C.M."/>
            <person name="Banfield J.F."/>
        </authorList>
    </citation>
    <scope>NUCLEOTIDE SEQUENCE [LARGE SCALE GENOMIC DNA]</scope>
    <source>
        <strain evidence="4">CG23_combo_of_CG06-09_8_20_14_all_39_17</strain>
    </source>
</reference>
<evidence type="ECO:0000256" key="2">
    <source>
        <dbReference type="SAM" id="Phobius"/>
    </source>
</evidence>
<name>A0A2G9YUA0_9BACT</name>
<dbReference type="AlphaFoldDB" id="A0A2G9YUA0"/>
<dbReference type="InterPro" id="IPR011055">
    <property type="entry name" value="Dup_hybrid_motif"/>
</dbReference>
<dbReference type="Pfam" id="PF01551">
    <property type="entry name" value="Peptidase_M23"/>
    <property type="match status" value="1"/>
</dbReference>
<evidence type="ECO:0000313" key="4">
    <source>
        <dbReference type="EMBL" id="PIP22816.1"/>
    </source>
</evidence>
<dbReference type="Gene3D" id="2.70.70.10">
    <property type="entry name" value="Glucose Permease (Domain IIA)"/>
    <property type="match status" value="1"/>
</dbReference>
<dbReference type="PANTHER" id="PTHR21666:SF289">
    <property type="entry name" value="L-ALA--D-GLU ENDOPEPTIDASE"/>
    <property type="match status" value="1"/>
</dbReference>
<evidence type="ECO:0000259" key="3">
    <source>
        <dbReference type="Pfam" id="PF01551"/>
    </source>
</evidence>
<gene>
    <name evidence="4" type="ORF">COX37_02035</name>
</gene>
<keyword evidence="1" id="KW-0732">Signal</keyword>
<dbReference type="EMBL" id="PCRO01000026">
    <property type="protein sequence ID" value="PIP22816.1"/>
    <property type="molecule type" value="Genomic_DNA"/>
</dbReference>
<protein>
    <recommendedName>
        <fullName evidence="3">M23ase beta-sheet core domain-containing protein</fullName>
    </recommendedName>
</protein>
<dbReference type="PANTHER" id="PTHR21666">
    <property type="entry name" value="PEPTIDASE-RELATED"/>
    <property type="match status" value="1"/>
</dbReference>
<dbReference type="InterPro" id="IPR050570">
    <property type="entry name" value="Cell_wall_metabolism_enzyme"/>
</dbReference>
<feature type="transmembrane region" description="Helical" evidence="2">
    <location>
        <begin position="5"/>
        <end position="23"/>
    </location>
</feature>
<dbReference type="GO" id="GO:0004222">
    <property type="term" value="F:metalloendopeptidase activity"/>
    <property type="evidence" value="ECO:0007669"/>
    <property type="project" value="TreeGrafter"/>
</dbReference>
<evidence type="ECO:0000256" key="1">
    <source>
        <dbReference type="ARBA" id="ARBA00022729"/>
    </source>
</evidence>